<sequence>MIKWKEEMLIPVNIEIIWNLFELENMQRIMPQVVETKVLEKKEGIVGSTYEQQFKEGNRIERYIVEDLEHEDTSDKKHNKSGFVLGKAFEIETSFTLIKLSENETKFIYSGQNKGINFLGRSLLKLGGTKSNQKTVDEFMERVRKEALTDIGK</sequence>
<reference evidence="1" key="1">
    <citation type="submission" date="2023-08" db="EMBL/GenBank/DDBJ databases">
        <title>Genomic characterization of piscicolin 126 produced by Carnobacterium maltaromaticum CM22 strain isolated from salmon (Salmo salar).</title>
        <authorList>
            <person name="Gonzalez-Gragera E."/>
            <person name="Garcia-Lopez J.D."/>
            <person name="Teso-Perez C."/>
            <person name="Gimenez-Hernandez I."/>
            <person name="Peralta-Sanchez J.M."/>
            <person name="Valdivia E."/>
            <person name="Montalban-Lopez M."/>
            <person name="Martin-Platero A.M."/>
            <person name="Banos A."/>
            <person name="Martinez-Bueno M."/>
        </authorList>
    </citation>
    <scope>NUCLEOTIDE SEQUENCE</scope>
    <source>
        <strain evidence="1">CM22</strain>
    </source>
</reference>
<dbReference type="SUPFAM" id="SSF55961">
    <property type="entry name" value="Bet v1-like"/>
    <property type="match status" value="1"/>
</dbReference>
<gene>
    <name evidence="1" type="ORF">RAK27_13100</name>
</gene>
<comment type="caution">
    <text evidence="1">The sequence shown here is derived from an EMBL/GenBank/DDBJ whole genome shotgun (WGS) entry which is preliminary data.</text>
</comment>
<organism evidence="1 2">
    <name type="scientific">Carnobacterium maltaromaticum</name>
    <name type="common">Carnobacterium piscicola</name>
    <dbReference type="NCBI Taxonomy" id="2751"/>
    <lineage>
        <taxon>Bacteria</taxon>
        <taxon>Bacillati</taxon>
        <taxon>Bacillota</taxon>
        <taxon>Bacilli</taxon>
        <taxon>Lactobacillales</taxon>
        <taxon>Carnobacteriaceae</taxon>
        <taxon>Carnobacterium</taxon>
    </lineage>
</organism>
<evidence type="ECO:0000313" key="1">
    <source>
        <dbReference type="EMBL" id="MDZ5759595.1"/>
    </source>
</evidence>
<name>A0AAW9K4U9_CARML</name>
<dbReference type="AlphaFoldDB" id="A0AAW9K4U9"/>
<proteinExistence type="predicted"/>
<evidence type="ECO:0008006" key="3">
    <source>
        <dbReference type="Google" id="ProtNLM"/>
    </source>
</evidence>
<accession>A0AAW9K4U9</accession>
<evidence type="ECO:0000313" key="2">
    <source>
        <dbReference type="Proteomes" id="UP001290462"/>
    </source>
</evidence>
<dbReference type="Proteomes" id="UP001290462">
    <property type="component" value="Unassembled WGS sequence"/>
</dbReference>
<dbReference type="RefSeq" id="WP_322809299.1">
    <property type="nucleotide sequence ID" value="NZ_JAVBVO010000003.1"/>
</dbReference>
<protein>
    <recommendedName>
        <fullName evidence="3">SRPBCC family protein</fullName>
    </recommendedName>
</protein>
<dbReference type="EMBL" id="JAVBVO010000003">
    <property type="protein sequence ID" value="MDZ5759595.1"/>
    <property type="molecule type" value="Genomic_DNA"/>
</dbReference>